<feature type="signal peptide" evidence="1">
    <location>
        <begin position="1"/>
        <end position="27"/>
    </location>
</feature>
<dbReference type="RefSeq" id="WP_285185864.1">
    <property type="nucleotide sequence ID" value="NZ_CP126981.1"/>
</dbReference>
<evidence type="ECO:0000313" key="3">
    <source>
        <dbReference type="EMBL" id="WIM86497.1"/>
    </source>
</evidence>
<keyword evidence="4" id="KW-1185">Reference proteome</keyword>
<feature type="domain" description="PE-PPE" evidence="2">
    <location>
        <begin position="77"/>
        <end position="300"/>
    </location>
</feature>
<dbReference type="Proteomes" id="UP001236585">
    <property type="component" value="Chromosome"/>
</dbReference>
<keyword evidence="1" id="KW-0732">Signal</keyword>
<name>A0ABY8VWE4_9MYCO</name>
<gene>
    <name evidence="3" type="ORF">PT015_16530</name>
</gene>
<protein>
    <submittedName>
        <fullName evidence="3">PE-PPE domain-containing protein</fullName>
    </submittedName>
</protein>
<dbReference type="EMBL" id="CP126981">
    <property type="protein sequence ID" value="WIM86497.1"/>
    <property type="molecule type" value="Genomic_DNA"/>
</dbReference>
<evidence type="ECO:0000313" key="4">
    <source>
        <dbReference type="Proteomes" id="UP001236585"/>
    </source>
</evidence>
<evidence type="ECO:0000259" key="2">
    <source>
        <dbReference type="Pfam" id="PF08237"/>
    </source>
</evidence>
<dbReference type="Gene3D" id="3.40.50.1820">
    <property type="entry name" value="alpha/beta hydrolase"/>
    <property type="match status" value="1"/>
</dbReference>
<reference evidence="3 4" key="1">
    <citation type="journal article" date="2023" name="Microbiol. Resour. Announc.">
        <title>Complete Genome Sequence of Mycobacterium wuenschmanii, a novel Nontuberculous Mycobacterium Isolated from a captive population of Amazon Milk Frogs.</title>
        <authorList>
            <person name="Hicks J."/>
            <person name="Zeineldin M."/>
            <person name="Ward H."/>
            <person name="Wuenschmann A."/>
            <person name="Camp P."/>
            <person name="Farrell D."/>
            <person name="Lehman K."/>
            <person name="Thacker T."/>
            <person name="Cuthbert E."/>
        </authorList>
    </citation>
    <scope>NUCLEOTIDE SEQUENCE [LARGE SCALE GENOMIC DNA]</scope>
    <source>
        <strain evidence="3 4">Wuenschmanii</strain>
    </source>
</reference>
<organism evidence="3 4">
    <name type="scientific">Candidatus Mycobacterium wuenschmannii</name>
    <dbReference type="NCBI Taxonomy" id="3027808"/>
    <lineage>
        <taxon>Bacteria</taxon>
        <taxon>Bacillati</taxon>
        <taxon>Actinomycetota</taxon>
        <taxon>Actinomycetes</taxon>
        <taxon>Mycobacteriales</taxon>
        <taxon>Mycobacteriaceae</taxon>
        <taxon>Mycobacterium</taxon>
    </lineage>
</organism>
<dbReference type="InterPro" id="IPR029058">
    <property type="entry name" value="AB_hydrolase_fold"/>
</dbReference>
<evidence type="ECO:0000256" key="1">
    <source>
        <dbReference type="SAM" id="SignalP"/>
    </source>
</evidence>
<feature type="chain" id="PRO_5046881096" evidence="1">
    <location>
        <begin position="28"/>
        <end position="428"/>
    </location>
</feature>
<accession>A0ABY8VWE4</accession>
<dbReference type="InterPro" id="IPR013228">
    <property type="entry name" value="PE-PPE_C"/>
</dbReference>
<sequence>MRTARHVGALIGGALMTLLLSAALANADTADADPLIALMMGGTGMPTPSEFWRDTIISDYINPTTGQDYTSVLVPTPESAASTSIPVGLANLQAMMDDQPADVPYLVQGYSQSAQIAVLEKLLLMQQDPDTRPDVTFLLLGSGNRPDGGFLERFAGLVIPGAPGFDFNGAEPTTAGIDTIDIANQYDAVADFPRYPVNLVADANALLGFFYSHAGYGNGPLPYEVPAIWPPSDPISGPYADEYVLGSSEIVKQIEGDTTFYFIPTTNLPLLEPLRTLGVPEPVLKIFQPALQVIVEAGYDRSTPFGDPTPAELFPTLDPVTFSLQFANGVVQGANNGFALFGAELPGFDQLETFFAEAEAWSEQTIGVPYYDFVTDLNADFNPFTAFIDIEGPIGASIQNLLDLSGIQQNLLDPVLGLVGSVGGMFTS</sequence>
<dbReference type="SUPFAM" id="SSF53474">
    <property type="entry name" value="alpha/beta-Hydrolases"/>
    <property type="match status" value="1"/>
</dbReference>
<dbReference type="Pfam" id="PF08237">
    <property type="entry name" value="PE-PPE"/>
    <property type="match status" value="1"/>
</dbReference>
<proteinExistence type="predicted"/>